<proteinExistence type="predicted"/>
<dbReference type="AlphaFoldDB" id="A0A557S553"/>
<accession>A0A557S553</accession>
<feature type="signal peptide" evidence="1">
    <location>
        <begin position="1"/>
        <end position="23"/>
    </location>
</feature>
<reference evidence="2 3" key="1">
    <citation type="submission" date="2019-07" db="EMBL/GenBank/DDBJ databases">
        <title>The pathways for chlorine oxyanion respiration interact through the shared metabolite chlorate.</title>
        <authorList>
            <person name="Barnum T.P."/>
            <person name="Cheng Y."/>
            <person name="Hill K.A."/>
            <person name="Lucas L.N."/>
            <person name="Carlson H.K."/>
            <person name="Coates J.D."/>
        </authorList>
    </citation>
    <scope>NUCLEOTIDE SEQUENCE [LARGE SCALE GENOMIC DNA]</scope>
    <source>
        <strain evidence="2 3">BK-1</strain>
    </source>
</reference>
<dbReference type="RefSeq" id="WP_144359549.1">
    <property type="nucleotide sequence ID" value="NZ_VMNH01000016.1"/>
</dbReference>
<sequence length="275" mass="30523">MTSFNYRLAVVLFAALAVNGVTARVVVAQTNSAEKAAKKDPTAQTMQHRRGPKKLALSNADGAVITLWKPDLSKRLLKPAMDVITVPPTGVDNYHAIIIEQDWGDAVDAIIRYEYLRGKPSGESPTKLTSAIKTDLEIVPDPLPREHHRYYSGEKATFLIRYRNQLLKNQPVVMQTGNGSTLKVVTDNDGRVVMTLPDDFKNVVTGERDQRSADLSITTEYLESGRHYTSTLSAEYRVSPVHWQYKSWGLAAAGVGFLFGGFLTSRANRSKKERS</sequence>
<dbReference type="EMBL" id="VMNH01000016">
    <property type="protein sequence ID" value="TVO72546.1"/>
    <property type="molecule type" value="Genomic_DNA"/>
</dbReference>
<keyword evidence="3" id="KW-1185">Reference proteome</keyword>
<dbReference type="OrthoDB" id="8557099at2"/>
<evidence type="ECO:0008006" key="4">
    <source>
        <dbReference type="Google" id="ProtNLM"/>
    </source>
</evidence>
<comment type="caution">
    <text evidence="2">The sequence shown here is derived from an EMBL/GenBank/DDBJ whole genome shotgun (WGS) entry which is preliminary data.</text>
</comment>
<evidence type="ECO:0000313" key="2">
    <source>
        <dbReference type="EMBL" id="TVO72546.1"/>
    </source>
</evidence>
<organism evidence="2 3">
    <name type="scientific">Sedimenticola selenatireducens</name>
    <dbReference type="NCBI Taxonomy" id="191960"/>
    <lineage>
        <taxon>Bacteria</taxon>
        <taxon>Pseudomonadati</taxon>
        <taxon>Pseudomonadota</taxon>
        <taxon>Gammaproteobacteria</taxon>
        <taxon>Chromatiales</taxon>
        <taxon>Sedimenticolaceae</taxon>
        <taxon>Sedimenticola</taxon>
    </lineage>
</organism>
<evidence type="ECO:0000313" key="3">
    <source>
        <dbReference type="Proteomes" id="UP000316649"/>
    </source>
</evidence>
<dbReference type="Proteomes" id="UP000316649">
    <property type="component" value="Unassembled WGS sequence"/>
</dbReference>
<keyword evidence="1" id="KW-0732">Signal</keyword>
<gene>
    <name evidence="2" type="ORF">FHP88_13230</name>
</gene>
<protein>
    <recommendedName>
        <fullName evidence="4">TIGR03749 family integrating conjugative element protein</fullName>
    </recommendedName>
</protein>
<evidence type="ECO:0000256" key="1">
    <source>
        <dbReference type="SAM" id="SignalP"/>
    </source>
</evidence>
<name>A0A557S553_9GAMM</name>
<feature type="chain" id="PRO_5021913909" description="TIGR03749 family integrating conjugative element protein" evidence="1">
    <location>
        <begin position="24"/>
        <end position="275"/>
    </location>
</feature>